<protein>
    <submittedName>
        <fullName evidence="10">FAD-dependent oxidoreductase</fullName>
    </submittedName>
</protein>
<keyword evidence="11" id="KW-1185">Reference proteome</keyword>
<feature type="domain" description="AB hydrolase-1" evidence="7">
    <location>
        <begin position="578"/>
        <end position="831"/>
    </location>
</feature>
<dbReference type="InterPro" id="IPR000073">
    <property type="entry name" value="AB_hydrolase_1"/>
</dbReference>
<feature type="domain" description="Alpha-glycerophosphate oxidase C-terminal" evidence="9">
    <location>
        <begin position="408"/>
        <end position="502"/>
    </location>
</feature>
<dbReference type="Gene3D" id="1.10.8.870">
    <property type="entry name" value="Alpha-glycerophosphate oxidase, cap domain"/>
    <property type="match status" value="1"/>
</dbReference>
<name>A0ABY9WPX0_9BACT</name>
<evidence type="ECO:0000256" key="5">
    <source>
        <dbReference type="ARBA" id="ARBA00022827"/>
    </source>
</evidence>
<gene>
    <name evidence="10" type="ORF">F0U60_18275</name>
</gene>
<keyword evidence="4" id="KW-0319">Glycerol metabolism</keyword>
<dbReference type="Proteomes" id="UP001611383">
    <property type="component" value="Chromosome"/>
</dbReference>
<evidence type="ECO:0000313" key="11">
    <source>
        <dbReference type="Proteomes" id="UP001611383"/>
    </source>
</evidence>
<dbReference type="Gene3D" id="3.30.9.10">
    <property type="entry name" value="D-Amino Acid Oxidase, subunit A, domain 2"/>
    <property type="match status" value="1"/>
</dbReference>
<dbReference type="Pfam" id="PF16901">
    <property type="entry name" value="DAO_C"/>
    <property type="match status" value="1"/>
</dbReference>
<feature type="domain" description="FAD dependent oxidoreductase" evidence="8">
    <location>
        <begin position="19"/>
        <end position="371"/>
    </location>
</feature>
<sequence>MSAFTERETLWGALAAPWDLIIIGGGITGASVLREATRAGLKALLVEQRDFAWGTSSRSSKLVHGGLRYLANGDVPLVRQSIRERQRLLAEGNGLVQPLDFMLASHPREGGKHWQGRAGIFVYELLTGRWPRGNHATAQLRELEPSLVQEEGLIGVPYDEAWVDDARLVLRILREGVAAGGSALNHVRVTGLLREDGRVTGVELMDTVGQRSATVRARAVVNATGVWADSVRAHLSAAPKLRPLRGSHLVFSSQRFPLAHGISFRHPRGDRFVCVMPWEDSTLVGTTDLDHHPSLDQEPSISSEEVAYLLEAVESRFPALKLTLDDVVSCYAGVRPVISSGASDPSKESREHLVLKEEGLVTVTGGKLTTCRAIAHDALRALRRQIPELASLEPEGPFLGTPPSLEDAPLSPKARMRLQGRYGADAPALVAMARPGELESVPGTSTLWAELRWAARNENVVHLDDLLLRRVRLGLLLPRGGEAHLSAIRTLCQQELGWDDARWESEARAYLTLWRTHYALPEQPRLPAGGELLPAQLEKAPERPRLRLATSQSSLVRLQTVNLQGGPVHYADYGGSGPTLVMLHGLGGCYLNWLPAAPLLTKHARVLALDLIGFGRTPMAGRSVGVASQQQMLQHFLTEVVGGPAVLVGNSWGGLVALAHAAQAPETTAGLVLVSPAQPPPRGTRLDPVQAARLVLHTMPGVGEYIVWRDGKRSGARGLFMDLLTLGCADVRRVPQEVVEENTALLAERMERMPLGHSASYLRATRSMILTLLGRNRFESWVRGVRAPTLLVHGRQDRLVPVASSEALAALRPDWSFEPMDDIGHVPQMEDASRFVERMTRWMDKSLYGRRPALSTGEESPQLIAGLATR</sequence>
<evidence type="ECO:0000256" key="2">
    <source>
        <dbReference type="ARBA" id="ARBA00007330"/>
    </source>
</evidence>
<dbReference type="InterPro" id="IPR036188">
    <property type="entry name" value="FAD/NAD-bd_sf"/>
</dbReference>
<evidence type="ECO:0000259" key="9">
    <source>
        <dbReference type="Pfam" id="PF16901"/>
    </source>
</evidence>
<dbReference type="PANTHER" id="PTHR11985:SF35">
    <property type="entry name" value="ANAEROBIC GLYCEROL-3-PHOSPHATE DEHYDROGENASE SUBUNIT A"/>
    <property type="match status" value="1"/>
</dbReference>
<dbReference type="EMBL" id="CP043494">
    <property type="protein sequence ID" value="WNG45841.1"/>
    <property type="molecule type" value="Genomic_DNA"/>
</dbReference>
<dbReference type="InterPro" id="IPR031656">
    <property type="entry name" value="DAO_C"/>
</dbReference>
<keyword evidence="3" id="KW-0285">Flavoprotein</keyword>
<dbReference type="PRINTS" id="PR01001">
    <property type="entry name" value="FADG3PDH"/>
</dbReference>
<dbReference type="InterPro" id="IPR006076">
    <property type="entry name" value="FAD-dep_OxRdtase"/>
</dbReference>
<dbReference type="InterPro" id="IPR029058">
    <property type="entry name" value="AB_hydrolase_fold"/>
</dbReference>
<dbReference type="PRINTS" id="PR00111">
    <property type="entry name" value="ABHYDROLASE"/>
</dbReference>
<dbReference type="Pfam" id="PF00561">
    <property type="entry name" value="Abhydrolase_1"/>
    <property type="match status" value="1"/>
</dbReference>
<dbReference type="SUPFAM" id="SSF53474">
    <property type="entry name" value="alpha/beta-Hydrolases"/>
    <property type="match status" value="1"/>
</dbReference>
<reference evidence="10 11" key="1">
    <citation type="submission" date="2019-08" db="EMBL/GenBank/DDBJ databases">
        <title>Archangium and Cystobacter genomes.</title>
        <authorList>
            <person name="Chen I.-C.K."/>
            <person name="Wielgoss S."/>
        </authorList>
    </citation>
    <scope>NUCLEOTIDE SEQUENCE [LARGE SCALE GENOMIC DNA]</scope>
    <source>
        <strain evidence="10 11">Cbm 6</strain>
    </source>
</reference>
<dbReference type="RefSeq" id="WP_395821488.1">
    <property type="nucleotide sequence ID" value="NZ_CP043494.1"/>
</dbReference>
<dbReference type="PANTHER" id="PTHR11985">
    <property type="entry name" value="GLYCEROL-3-PHOSPHATE DEHYDROGENASE"/>
    <property type="match status" value="1"/>
</dbReference>
<dbReference type="Pfam" id="PF01266">
    <property type="entry name" value="DAO"/>
    <property type="match status" value="1"/>
</dbReference>
<comment type="similarity">
    <text evidence="2">Belongs to the FAD-dependent glycerol-3-phosphate dehydrogenase family.</text>
</comment>
<dbReference type="Gene3D" id="3.40.50.1820">
    <property type="entry name" value="alpha/beta hydrolase"/>
    <property type="match status" value="1"/>
</dbReference>
<accession>A0ABY9WPX0</accession>
<dbReference type="InterPro" id="IPR000447">
    <property type="entry name" value="G3P_DH_FAD-dep"/>
</dbReference>
<evidence type="ECO:0000259" key="8">
    <source>
        <dbReference type="Pfam" id="PF01266"/>
    </source>
</evidence>
<organism evidence="10 11">
    <name type="scientific">Archangium minus</name>
    <dbReference type="NCBI Taxonomy" id="83450"/>
    <lineage>
        <taxon>Bacteria</taxon>
        <taxon>Pseudomonadati</taxon>
        <taxon>Myxococcota</taxon>
        <taxon>Myxococcia</taxon>
        <taxon>Myxococcales</taxon>
        <taxon>Cystobacterineae</taxon>
        <taxon>Archangiaceae</taxon>
        <taxon>Archangium</taxon>
    </lineage>
</organism>
<dbReference type="SUPFAM" id="SSF51905">
    <property type="entry name" value="FAD/NAD(P)-binding domain"/>
    <property type="match status" value="1"/>
</dbReference>
<dbReference type="Gene3D" id="3.50.50.60">
    <property type="entry name" value="FAD/NAD(P)-binding domain"/>
    <property type="match status" value="1"/>
</dbReference>
<keyword evidence="5" id="KW-0274">FAD</keyword>
<evidence type="ECO:0000256" key="1">
    <source>
        <dbReference type="ARBA" id="ARBA00001974"/>
    </source>
</evidence>
<comment type="cofactor">
    <cofactor evidence="1">
        <name>FAD</name>
        <dbReference type="ChEBI" id="CHEBI:57692"/>
    </cofactor>
</comment>
<keyword evidence="6" id="KW-0560">Oxidoreductase</keyword>
<dbReference type="InterPro" id="IPR038299">
    <property type="entry name" value="DAO_C_sf"/>
</dbReference>
<evidence type="ECO:0000313" key="10">
    <source>
        <dbReference type="EMBL" id="WNG45841.1"/>
    </source>
</evidence>
<evidence type="ECO:0000256" key="3">
    <source>
        <dbReference type="ARBA" id="ARBA00022630"/>
    </source>
</evidence>
<evidence type="ECO:0000259" key="7">
    <source>
        <dbReference type="Pfam" id="PF00561"/>
    </source>
</evidence>
<evidence type="ECO:0000256" key="6">
    <source>
        <dbReference type="ARBA" id="ARBA00023002"/>
    </source>
</evidence>
<evidence type="ECO:0000256" key="4">
    <source>
        <dbReference type="ARBA" id="ARBA00022798"/>
    </source>
</evidence>
<proteinExistence type="inferred from homology"/>